<evidence type="ECO:0000313" key="3">
    <source>
        <dbReference type="Proteomes" id="UP000284375"/>
    </source>
</evidence>
<evidence type="ECO:0000256" key="1">
    <source>
        <dbReference type="SAM" id="MobiDB-lite"/>
    </source>
</evidence>
<dbReference type="Proteomes" id="UP000284375">
    <property type="component" value="Unassembled WGS sequence"/>
</dbReference>
<dbReference type="AlphaFoldDB" id="A0A423WFX5"/>
<dbReference type="EMBL" id="LJZO01000005">
    <property type="protein sequence ID" value="ROW02335.1"/>
    <property type="molecule type" value="Genomic_DNA"/>
</dbReference>
<dbReference type="STRING" id="252740.A0A423WFX5"/>
<gene>
    <name evidence="2" type="ORF">VSDG_02477</name>
</gene>
<keyword evidence="3" id="KW-1185">Reference proteome</keyword>
<feature type="region of interest" description="Disordered" evidence="1">
    <location>
        <begin position="197"/>
        <end position="222"/>
    </location>
</feature>
<feature type="region of interest" description="Disordered" evidence="1">
    <location>
        <begin position="93"/>
        <end position="163"/>
    </location>
</feature>
<comment type="caution">
    <text evidence="2">The sequence shown here is derived from an EMBL/GenBank/DDBJ whole genome shotgun (WGS) entry which is preliminary data.</text>
</comment>
<evidence type="ECO:0000313" key="2">
    <source>
        <dbReference type="EMBL" id="ROW02335.1"/>
    </source>
</evidence>
<feature type="region of interest" description="Disordered" evidence="1">
    <location>
        <begin position="1"/>
        <end position="34"/>
    </location>
</feature>
<protein>
    <submittedName>
        <fullName evidence="2">Uncharacterized protein</fullName>
    </submittedName>
</protein>
<feature type="compositionally biased region" description="Polar residues" evidence="1">
    <location>
        <begin position="1"/>
        <end position="14"/>
    </location>
</feature>
<sequence length="313" mass="34663">MSTASLTGSPTELWSASVQTSTHSSVQTGIGVDPPRPAKDGYEWVWFPEGYWAERPVARRDSSKGLNSVPAGPVGKLFKWAGIPSKSSMELLQAEQRDMSPRTVEPPFGSPKNLGRSGPATNIPQSPYFSEQAHVQSLQHPTSQSIPYRGDPDTWKSPSSPRRLDSIRAPIAAFISPGEKKTPQLLHLKHAWRAFHKSKEVEEPTQVSETKPQNGATLDTPSYFTQTAVRDQLTDETEEGEDRAKTAPKGLCKWLKKTSWNRKGVQTSSQTDMAGKSTFRNPYKRIDYASSVDPVGGLDRFQCQVLPYRILPV</sequence>
<name>A0A423WFX5_CYTCH</name>
<dbReference type="OrthoDB" id="3648773at2759"/>
<feature type="compositionally biased region" description="Low complexity" evidence="1">
    <location>
        <begin position="15"/>
        <end position="28"/>
    </location>
</feature>
<feature type="compositionally biased region" description="Polar residues" evidence="1">
    <location>
        <begin position="205"/>
        <end position="222"/>
    </location>
</feature>
<reference evidence="2 3" key="1">
    <citation type="submission" date="2015-09" db="EMBL/GenBank/DDBJ databases">
        <title>Host preference determinants of Valsa canker pathogens revealed by comparative genomics.</title>
        <authorList>
            <person name="Yin Z."/>
            <person name="Huang L."/>
        </authorList>
    </citation>
    <scope>NUCLEOTIDE SEQUENCE [LARGE SCALE GENOMIC DNA]</scope>
    <source>
        <strain evidence="2 3">YSFL</strain>
    </source>
</reference>
<proteinExistence type="predicted"/>
<organism evidence="2 3">
    <name type="scientific">Cytospora chrysosperma</name>
    <name type="common">Cytospora canker fungus</name>
    <name type="synonym">Sphaeria chrysosperma</name>
    <dbReference type="NCBI Taxonomy" id="252740"/>
    <lineage>
        <taxon>Eukaryota</taxon>
        <taxon>Fungi</taxon>
        <taxon>Dikarya</taxon>
        <taxon>Ascomycota</taxon>
        <taxon>Pezizomycotina</taxon>
        <taxon>Sordariomycetes</taxon>
        <taxon>Sordariomycetidae</taxon>
        <taxon>Diaporthales</taxon>
        <taxon>Cytosporaceae</taxon>
        <taxon>Cytospora</taxon>
    </lineage>
</organism>
<feature type="compositionally biased region" description="Polar residues" evidence="1">
    <location>
        <begin position="119"/>
        <end position="146"/>
    </location>
</feature>
<accession>A0A423WFX5</accession>